<keyword evidence="9" id="KW-0238">DNA-binding</keyword>
<evidence type="ECO:0000256" key="8">
    <source>
        <dbReference type="ARBA" id="ARBA00022853"/>
    </source>
</evidence>
<feature type="compositionally biased region" description="Polar residues" evidence="11">
    <location>
        <begin position="71"/>
        <end position="83"/>
    </location>
</feature>
<keyword evidence="15" id="KW-1185">Reference proteome</keyword>
<dbReference type="GO" id="GO:0003678">
    <property type="term" value="F:DNA helicase activity"/>
    <property type="evidence" value="ECO:0007669"/>
    <property type="project" value="UniProtKB-EC"/>
</dbReference>
<feature type="domain" description="Helicase ATP-binding" evidence="12">
    <location>
        <begin position="664"/>
        <end position="835"/>
    </location>
</feature>
<evidence type="ECO:0000256" key="5">
    <source>
        <dbReference type="ARBA" id="ARBA00022801"/>
    </source>
</evidence>
<feature type="region of interest" description="Disordered" evidence="11">
    <location>
        <begin position="171"/>
        <end position="194"/>
    </location>
</feature>
<evidence type="ECO:0000256" key="1">
    <source>
        <dbReference type="ARBA" id="ARBA00004123"/>
    </source>
</evidence>
<dbReference type="InterPro" id="IPR049730">
    <property type="entry name" value="SNF2/RAD54-like_C"/>
</dbReference>
<dbReference type="GO" id="GO:0005694">
    <property type="term" value="C:chromosome"/>
    <property type="evidence" value="ECO:0007669"/>
    <property type="project" value="UniProtKB-ARBA"/>
</dbReference>
<feature type="compositionally biased region" description="Basic and acidic residues" evidence="11">
    <location>
        <begin position="1282"/>
        <end position="1291"/>
    </location>
</feature>
<comment type="subcellular location">
    <subcellularLocation>
        <location evidence="1">Nucleus</location>
    </subcellularLocation>
</comment>
<dbReference type="FunFam" id="3.40.50.10810:FF:000014">
    <property type="entry name" value="SWI/SNF-related matrix-associated actin-dependent regulator of chromatin subfamily A containing DEAD/H box 1"/>
    <property type="match status" value="1"/>
</dbReference>
<dbReference type="InterPro" id="IPR000330">
    <property type="entry name" value="SNF2_N"/>
</dbReference>
<dbReference type="GO" id="GO:0005634">
    <property type="term" value="C:nucleus"/>
    <property type="evidence" value="ECO:0007669"/>
    <property type="project" value="UniProtKB-SubCell"/>
</dbReference>
<accession>A0A165JQ72</accession>
<feature type="region of interest" description="Disordered" evidence="11">
    <location>
        <begin position="921"/>
        <end position="978"/>
    </location>
</feature>
<dbReference type="GO" id="GO:0140658">
    <property type="term" value="F:ATP-dependent chromatin remodeler activity"/>
    <property type="evidence" value="ECO:0007669"/>
    <property type="project" value="UniProtKB-ARBA"/>
</dbReference>
<feature type="compositionally biased region" description="Acidic residues" evidence="11">
    <location>
        <begin position="467"/>
        <end position="476"/>
    </location>
</feature>
<dbReference type="Gene3D" id="3.40.50.10810">
    <property type="entry name" value="Tandem AAA-ATPase domain"/>
    <property type="match status" value="1"/>
</dbReference>
<evidence type="ECO:0000256" key="9">
    <source>
        <dbReference type="ARBA" id="ARBA00023125"/>
    </source>
</evidence>
<dbReference type="InterPro" id="IPR027417">
    <property type="entry name" value="P-loop_NTPase"/>
</dbReference>
<dbReference type="GO" id="GO:0005524">
    <property type="term" value="F:ATP binding"/>
    <property type="evidence" value="ECO:0007669"/>
    <property type="project" value="UniProtKB-KW"/>
</dbReference>
<feature type="compositionally biased region" description="Acidic residues" evidence="11">
    <location>
        <begin position="1270"/>
        <end position="1281"/>
    </location>
</feature>
<dbReference type="SMART" id="SM00490">
    <property type="entry name" value="HELICc"/>
    <property type="match status" value="1"/>
</dbReference>
<evidence type="ECO:0000256" key="3">
    <source>
        <dbReference type="ARBA" id="ARBA00012551"/>
    </source>
</evidence>
<dbReference type="PROSITE" id="PS51194">
    <property type="entry name" value="HELICASE_CTER"/>
    <property type="match status" value="1"/>
</dbReference>
<keyword evidence="5" id="KW-0378">Hydrolase</keyword>
<feature type="region of interest" description="Disordered" evidence="11">
    <location>
        <begin position="381"/>
        <end position="413"/>
    </location>
</feature>
<evidence type="ECO:0000259" key="12">
    <source>
        <dbReference type="PROSITE" id="PS51192"/>
    </source>
</evidence>
<dbReference type="GO" id="GO:0003677">
    <property type="term" value="F:DNA binding"/>
    <property type="evidence" value="ECO:0007669"/>
    <property type="project" value="UniProtKB-KW"/>
</dbReference>
<keyword evidence="10" id="KW-0539">Nucleus</keyword>
<evidence type="ECO:0000256" key="11">
    <source>
        <dbReference type="SAM" id="MobiDB-lite"/>
    </source>
</evidence>
<evidence type="ECO:0000256" key="10">
    <source>
        <dbReference type="ARBA" id="ARBA00023242"/>
    </source>
</evidence>
<dbReference type="GO" id="GO:0016787">
    <property type="term" value="F:hydrolase activity"/>
    <property type="evidence" value="ECO:0007669"/>
    <property type="project" value="UniProtKB-KW"/>
</dbReference>
<dbReference type="SMART" id="SM00487">
    <property type="entry name" value="DEXDc"/>
    <property type="match status" value="1"/>
</dbReference>
<dbReference type="CDD" id="cd18793">
    <property type="entry name" value="SF2_C_SNF"/>
    <property type="match status" value="1"/>
</dbReference>
<dbReference type="EMBL" id="KV425961">
    <property type="protein sequence ID" value="KZV95177.1"/>
    <property type="molecule type" value="Genomic_DNA"/>
</dbReference>
<dbReference type="FunCoup" id="A0A165JQ72">
    <property type="interactions" value="1095"/>
</dbReference>
<name>A0A165JQ72_EXIGL</name>
<dbReference type="InParanoid" id="A0A165JQ72"/>
<feature type="domain" description="Helicase C-terminal" evidence="13">
    <location>
        <begin position="1072"/>
        <end position="1218"/>
    </location>
</feature>
<dbReference type="InterPro" id="IPR014001">
    <property type="entry name" value="Helicase_ATP-bd"/>
</dbReference>
<dbReference type="InterPro" id="IPR038718">
    <property type="entry name" value="SNF2-like_sf"/>
</dbReference>
<comment type="similarity">
    <text evidence="2">Belongs to the SNF2/RAD54 helicase family.</text>
</comment>
<feature type="region of interest" description="Disordered" evidence="11">
    <location>
        <begin position="71"/>
        <end position="96"/>
    </location>
</feature>
<dbReference type="CDD" id="cd17998">
    <property type="entry name" value="DEXHc_SMARCAD1"/>
    <property type="match status" value="1"/>
</dbReference>
<evidence type="ECO:0000259" key="13">
    <source>
        <dbReference type="PROSITE" id="PS51194"/>
    </source>
</evidence>
<evidence type="ECO:0000256" key="4">
    <source>
        <dbReference type="ARBA" id="ARBA00022741"/>
    </source>
</evidence>
<keyword evidence="6" id="KW-0347">Helicase</keyword>
<evidence type="ECO:0000256" key="2">
    <source>
        <dbReference type="ARBA" id="ARBA00007025"/>
    </source>
</evidence>
<feature type="compositionally biased region" description="Basic and acidic residues" evidence="11">
    <location>
        <begin position="429"/>
        <end position="438"/>
    </location>
</feature>
<dbReference type="STRING" id="1314781.A0A165JQ72"/>
<feature type="compositionally biased region" description="Low complexity" evidence="11">
    <location>
        <begin position="921"/>
        <end position="950"/>
    </location>
</feature>
<feature type="compositionally biased region" description="Low complexity" evidence="11">
    <location>
        <begin position="394"/>
        <end position="412"/>
    </location>
</feature>
<dbReference type="EC" id="3.6.4.12" evidence="3"/>
<keyword evidence="8" id="KW-0156">Chromatin regulator</keyword>
<dbReference type="Pfam" id="PF00271">
    <property type="entry name" value="Helicase_C"/>
    <property type="match status" value="1"/>
</dbReference>
<evidence type="ECO:0000313" key="14">
    <source>
        <dbReference type="EMBL" id="KZV95177.1"/>
    </source>
</evidence>
<dbReference type="Pfam" id="PF00176">
    <property type="entry name" value="SNF2-rel_dom"/>
    <property type="match status" value="1"/>
</dbReference>
<organism evidence="14 15">
    <name type="scientific">Exidia glandulosa HHB12029</name>
    <dbReference type="NCBI Taxonomy" id="1314781"/>
    <lineage>
        <taxon>Eukaryota</taxon>
        <taxon>Fungi</taxon>
        <taxon>Dikarya</taxon>
        <taxon>Basidiomycota</taxon>
        <taxon>Agaricomycotina</taxon>
        <taxon>Agaricomycetes</taxon>
        <taxon>Auriculariales</taxon>
        <taxon>Exidiaceae</taxon>
        <taxon>Exidia</taxon>
    </lineage>
</organism>
<dbReference type="PROSITE" id="PS51192">
    <property type="entry name" value="HELICASE_ATP_BIND_1"/>
    <property type="match status" value="1"/>
</dbReference>
<dbReference type="InterPro" id="IPR001650">
    <property type="entry name" value="Helicase_C-like"/>
</dbReference>
<protein>
    <recommendedName>
        <fullName evidence="3">DNA helicase</fullName>
        <ecNumber evidence="3">3.6.4.12</ecNumber>
    </recommendedName>
</protein>
<evidence type="ECO:0000256" key="6">
    <source>
        <dbReference type="ARBA" id="ARBA00022806"/>
    </source>
</evidence>
<feature type="compositionally biased region" description="Pro residues" evidence="11">
    <location>
        <begin position="1259"/>
        <end position="1268"/>
    </location>
</feature>
<keyword evidence="4" id="KW-0547">Nucleotide-binding</keyword>
<dbReference type="OrthoDB" id="5857104at2759"/>
<dbReference type="Proteomes" id="UP000077266">
    <property type="component" value="Unassembled WGS sequence"/>
</dbReference>
<evidence type="ECO:0000313" key="15">
    <source>
        <dbReference type="Proteomes" id="UP000077266"/>
    </source>
</evidence>
<reference evidence="14 15" key="1">
    <citation type="journal article" date="2016" name="Mol. Biol. Evol.">
        <title>Comparative Genomics of Early-Diverging Mushroom-Forming Fungi Provides Insights into the Origins of Lignocellulose Decay Capabilities.</title>
        <authorList>
            <person name="Nagy L.G."/>
            <person name="Riley R."/>
            <person name="Tritt A."/>
            <person name="Adam C."/>
            <person name="Daum C."/>
            <person name="Floudas D."/>
            <person name="Sun H."/>
            <person name="Yadav J.S."/>
            <person name="Pangilinan J."/>
            <person name="Larsson K.H."/>
            <person name="Matsuura K."/>
            <person name="Barry K."/>
            <person name="Labutti K."/>
            <person name="Kuo R."/>
            <person name="Ohm R.A."/>
            <person name="Bhattacharya S.S."/>
            <person name="Shirouzu T."/>
            <person name="Yoshinaga Y."/>
            <person name="Martin F.M."/>
            <person name="Grigoriev I.V."/>
            <person name="Hibbett D.S."/>
        </authorList>
    </citation>
    <scope>NUCLEOTIDE SEQUENCE [LARGE SCALE GENOMIC DNA]</scope>
    <source>
        <strain evidence="14 15">HHB12029</strain>
    </source>
</reference>
<dbReference type="SUPFAM" id="SSF52540">
    <property type="entry name" value="P-loop containing nucleoside triphosphate hydrolases"/>
    <property type="match status" value="2"/>
</dbReference>
<dbReference type="Gene3D" id="3.40.50.300">
    <property type="entry name" value="P-loop containing nucleotide triphosphate hydrolases"/>
    <property type="match status" value="1"/>
</dbReference>
<proteinExistence type="inferred from homology"/>
<sequence length="1291" mass="141554">MYGSGSQTNLGVSSSRVSRCSSLSLPAARRCTDPVHAVHDDADGPSTQEDQLNQLRQRHAMGNFQQRSQFNSLQLPPQQSRDASASAAYNFGGSVPNAQPVDTSNLLGSSSSSVQDTYKPHQSHYTTALNFPTPGNMASTPSWTNSGLFGADLLSQPSIGMGGMASFNTSNNSQPLYVPPSPSTSRNLKRPADAMGDMGGMGPNKRQSTPVAVTNQILGFAGVPPLNYANNPNSMGSINGMGNLNGMNGMANMGGMGGMGLNQGMGSSLNGMGGMGSSMNGAGGMGALNGGGMNNLLNAAMGLGNFNASGQNQFFQDANRMGGNGMNLGLGGMQNPMGMQQNGGYGMNGMNVNGMQHGMGNVPSAQFYASQQNARTFQHYDGSQGRFQQPPPRQLDQAQLAQQRQRQAALEAQKAKAKASAIYAKRTELKKGKGKDGDGSDADSDYDDRSGGRPRQPRPKKRRVVDSDDDGDDFGDGDERGRFISDIPLIAPEELARRALQIFNTNDETSLTELLNCTPEQAKAVIELRPYASADEFEGKLKKVLTKGKGRGMSVPTRMFEECQDQLRGYHAVDTLVEQCEHTGNKLRAVLDMWSQHNSASGSGTRTPENERDAALHLVAVAPPTNEEIARRAAMKDYISKQPALVREEYTLKDYQMLGLNWLNLLYSRNLSCILADEMGLGKTIQVISFFAHLKERGNKGPHLIVVPSSTLENWVRELERFAPEIKVQTYYGGQKDRTDLRATLVDKADKPMGWEVLVTTYNLAQSSDLDRKFLRRIDWVTCVFDEGHVLKNCQSQRYNNLMKIHSRWRLLLTGTPLQNNLQELVSLMSFILPDQFEPVVQSLRAIFKVKNEATNMLYRERTMRAKRMMMPFVLRRRKDQVLKDLPKKTERIEWCEMTESQSTHYREVLQRSRKMLLEQQATASASAAASATATPQPETPQPSDKAAAGRAKRKKRELAGLELDTPPTPESRAEAKKKLLSGGGDLSTNVLMDLRKAASHPALFRHEFNDALLKKMARACKQDEQFRDSNEAYIIEDMSVMTDSELQHFCQTHDCVAKFSQPDDMFLNSGKIKKLIELLDGFAEAKRRVLIFSQFTQVLDILRAVLDLRDTKYLILTGQTAVDTRLGLVDEFNQDESISVFLLSTKAGGMGINLTAASVVILFDQDFNPHNDKQAADRAYRIGQQNDVDVIKLISKGTIEEDIMRLGETKLQLDEAVAGEALGAAAAEGEDAENAGESVAEKQIKASLVESIKRQLEAPPPPVPAPVPSEDDLKQEEDGADDVKTEDGDE</sequence>
<gene>
    <name evidence="14" type="ORF">EXIGLDRAFT_644468</name>
</gene>
<feature type="region of interest" description="Disordered" evidence="11">
    <location>
        <begin position="429"/>
        <end position="482"/>
    </location>
</feature>
<keyword evidence="7" id="KW-0067">ATP-binding</keyword>
<dbReference type="PANTHER" id="PTHR10799">
    <property type="entry name" value="SNF2/RAD54 HELICASE FAMILY"/>
    <property type="match status" value="1"/>
</dbReference>
<feature type="region of interest" description="Disordered" evidence="11">
    <location>
        <begin position="1252"/>
        <end position="1291"/>
    </location>
</feature>
<evidence type="ECO:0000256" key="7">
    <source>
        <dbReference type="ARBA" id="ARBA00022840"/>
    </source>
</evidence>